<feature type="active site" description="Tele-phosphohistidine intermediate" evidence="5">
    <location>
        <position position="80"/>
    </location>
</feature>
<proteinExistence type="predicted"/>
<protein>
    <submittedName>
        <fullName evidence="8">PTS lactose/cellobiose transporter subunit IIA</fullName>
    </submittedName>
</protein>
<organism evidence="8 9">
    <name type="scientific">Streptococcus sanguinis</name>
    <dbReference type="NCBI Taxonomy" id="1305"/>
    <lineage>
        <taxon>Bacteria</taxon>
        <taxon>Bacillati</taxon>
        <taxon>Bacillota</taxon>
        <taxon>Bacilli</taxon>
        <taxon>Lactobacillales</taxon>
        <taxon>Streptococcaceae</taxon>
        <taxon>Streptococcus</taxon>
    </lineage>
</organism>
<dbReference type="GO" id="GO:0009401">
    <property type="term" value="P:phosphoenolpyruvate-dependent sugar phosphotransferase system"/>
    <property type="evidence" value="ECO:0007669"/>
    <property type="project" value="UniProtKB-KW"/>
</dbReference>
<dbReference type="PIRSF" id="PIRSF000699">
    <property type="entry name" value="PTS_IILac_III"/>
    <property type="match status" value="1"/>
</dbReference>
<dbReference type="SUPFAM" id="SSF46973">
    <property type="entry name" value="Enzyme IIa from lactose specific PTS, IIa-lac"/>
    <property type="match status" value="1"/>
</dbReference>
<reference evidence="8 9" key="1">
    <citation type="journal article" date="2022" name="Med Res Arch">
        <title>Genomic identification of streptococcal strains and relation to clinical characteristics. A substudy to The Partial Oral Treatment of Endocarditis (POET) Trial.</title>
        <authorList>
            <person name="Christensen J."/>
            <person name="Jensen C."/>
            <person name="Dargis R."/>
            <person name="Nielsen X."/>
            <person name="Pries- Heje M."/>
            <person name="Wiingaard C."/>
            <person name="Ihlemann N."/>
            <person name="Gill S."/>
            <person name="Bruun N."/>
            <person name="Elming H."/>
            <person name="Povlsen J."/>
            <person name="Madsen T."/>
            <person name="Jensen K."/>
            <person name="Fuursted K."/>
            <person name="Ostergaard L."/>
            <person name="Christiansen U."/>
            <person name="Rosenvinge F."/>
            <person name="Helweg-Larsen J."/>
            <person name="Fosbol E."/>
            <person name="Kober L."/>
            <person name="Torp-Pedersen C."/>
            <person name="Tonder N."/>
            <person name="Moser C."/>
            <person name="Iversen K."/>
            <person name="Bundgaard H."/>
        </authorList>
    </citation>
    <scope>NUCLEOTIDE SEQUENCE [LARGE SCALE GENOMIC DNA]</scope>
    <source>
        <strain evidence="8 9">A12055600</strain>
    </source>
</reference>
<evidence type="ECO:0000313" key="8">
    <source>
        <dbReference type="EMBL" id="MCY7034609.1"/>
    </source>
</evidence>
<evidence type="ECO:0000256" key="6">
    <source>
        <dbReference type="PIRSR" id="PIRSR000699-2"/>
    </source>
</evidence>
<evidence type="ECO:0000256" key="5">
    <source>
        <dbReference type="PIRSR" id="PIRSR000699-1"/>
    </source>
</evidence>
<keyword evidence="6" id="KW-0460">Magnesium</keyword>
<dbReference type="PANTHER" id="PTHR34382">
    <property type="entry name" value="PTS SYSTEM N,N'-DIACETYLCHITOBIOSE-SPECIFIC EIIA COMPONENT"/>
    <property type="match status" value="1"/>
</dbReference>
<name>A0ABD4VII2_STRSA</name>
<keyword evidence="1" id="KW-0813">Transport</keyword>
<evidence type="ECO:0000313" key="9">
    <source>
        <dbReference type="Proteomes" id="UP001208557"/>
    </source>
</evidence>
<dbReference type="CDD" id="cd00215">
    <property type="entry name" value="PTS_IIA_lac"/>
    <property type="match status" value="1"/>
</dbReference>
<dbReference type="Proteomes" id="UP001208557">
    <property type="component" value="Unassembled WGS sequence"/>
</dbReference>
<dbReference type="RefSeq" id="WP_227969387.1">
    <property type="nucleotide sequence ID" value="NZ_JAJEOZ010000012.1"/>
</dbReference>
<dbReference type="AlphaFoldDB" id="A0ABD4VII2"/>
<evidence type="ECO:0000256" key="4">
    <source>
        <dbReference type="ARBA" id="ARBA00022683"/>
    </source>
</evidence>
<keyword evidence="2" id="KW-0762">Sugar transport</keyword>
<keyword evidence="3" id="KW-0808">Transferase</keyword>
<feature type="modified residue" description="Phosphohistidine; by HPr" evidence="7">
    <location>
        <position position="80"/>
    </location>
</feature>
<dbReference type="GO" id="GO:0016740">
    <property type="term" value="F:transferase activity"/>
    <property type="evidence" value="ECO:0007669"/>
    <property type="project" value="UniProtKB-KW"/>
</dbReference>
<dbReference type="Pfam" id="PF02255">
    <property type="entry name" value="PTS_IIA"/>
    <property type="match status" value="1"/>
</dbReference>
<sequence>MEEWNSSAEIIAMSLIANSGAARSLAFEALKKAKLAEFDAAKELMDEANSVILKAHHSQTDLLQEEAQGNGHQLSILLVHAQDHFMTSLLAIDLITEMIELYSNREGEGERQ</sequence>
<gene>
    <name evidence="8" type="ORF">MK406_05975</name>
</gene>
<evidence type="ECO:0000256" key="7">
    <source>
        <dbReference type="PROSITE-ProRule" id="PRU00418"/>
    </source>
</evidence>
<dbReference type="PROSITE" id="PS51095">
    <property type="entry name" value="PTS_EIIA_TYPE_3"/>
    <property type="match status" value="1"/>
</dbReference>
<dbReference type="Gene3D" id="1.20.58.80">
    <property type="entry name" value="Phosphotransferase system, lactose/cellobiose-type IIA subunit"/>
    <property type="match status" value="1"/>
</dbReference>
<evidence type="ECO:0000256" key="2">
    <source>
        <dbReference type="ARBA" id="ARBA00022597"/>
    </source>
</evidence>
<comment type="caution">
    <text evidence="8">The sequence shown here is derived from an EMBL/GenBank/DDBJ whole genome shotgun (WGS) entry which is preliminary data.</text>
</comment>
<accession>A0ABD4VII2</accession>
<dbReference type="EMBL" id="JAKUVJ010000004">
    <property type="protein sequence ID" value="MCY7034609.1"/>
    <property type="molecule type" value="Genomic_DNA"/>
</dbReference>
<feature type="binding site" evidence="6">
    <location>
        <position position="83"/>
    </location>
    <ligand>
        <name>Mg(2+)</name>
        <dbReference type="ChEBI" id="CHEBI:18420"/>
        <note>ligand shared between all trimeric partners</note>
    </ligand>
</feature>
<dbReference type="InterPro" id="IPR003188">
    <property type="entry name" value="PTS_IIA_lac/cel"/>
</dbReference>
<keyword evidence="4" id="KW-0598">Phosphotransferase system</keyword>
<keyword evidence="6" id="KW-0479">Metal-binding</keyword>
<comment type="cofactor">
    <cofactor evidence="6">
        <name>Mg(2+)</name>
        <dbReference type="ChEBI" id="CHEBI:18420"/>
    </cofactor>
    <text evidence="6">Binds 1 Mg(2+) ion per trimer.</text>
</comment>
<dbReference type="InterPro" id="IPR036542">
    <property type="entry name" value="PTS_IIA_lac/cel_sf"/>
</dbReference>
<evidence type="ECO:0000256" key="3">
    <source>
        <dbReference type="ARBA" id="ARBA00022679"/>
    </source>
</evidence>
<evidence type="ECO:0000256" key="1">
    <source>
        <dbReference type="ARBA" id="ARBA00022448"/>
    </source>
</evidence>
<dbReference type="PANTHER" id="PTHR34382:SF7">
    <property type="entry name" value="PTS SYSTEM N,N'-DIACETYLCHITOBIOSE-SPECIFIC EIIA COMPONENT"/>
    <property type="match status" value="1"/>
</dbReference>